<reference evidence="1 2" key="1">
    <citation type="submission" date="2020-08" db="EMBL/GenBank/DDBJ databases">
        <title>Genomic Encyclopedia of Type Strains, Phase IV (KMG-IV): sequencing the most valuable type-strain genomes for metagenomic binning, comparative biology and taxonomic classification.</title>
        <authorList>
            <person name="Goeker M."/>
        </authorList>
    </citation>
    <scope>NUCLEOTIDE SEQUENCE [LARGE SCALE GENOMIC DNA]</scope>
    <source>
        <strain evidence="1 2">DSM 21319</strain>
    </source>
</reference>
<dbReference type="RefSeq" id="WP_184139994.1">
    <property type="nucleotide sequence ID" value="NZ_JACHIK010000001.1"/>
</dbReference>
<dbReference type="AlphaFoldDB" id="A0A7W7YRK3"/>
<proteinExistence type="predicted"/>
<dbReference type="Proteomes" id="UP000535406">
    <property type="component" value="Unassembled WGS sequence"/>
</dbReference>
<keyword evidence="2" id="KW-1185">Reference proteome</keyword>
<organism evidence="1 2">
    <name type="scientific">Shinella fusca</name>
    <dbReference type="NCBI Taxonomy" id="544480"/>
    <lineage>
        <taxon>Bacteria</taxon>
        <taxon>Pseudomonadati</taxon>
        <taxon>Pseudomonadota</taxon>
        <taxon>Alphaproteobacteria</taxon>
        <taxon>Hyphomicrobiales</taxon>
        <taxon>Rhizobiaceae</taxon>
        <taxon>Shinella</taxon>
    </lineage>
</organism>
<sequence length="71" mass="8419">MNRLIRKAVLSWQSFRARRRLERTIRNTERVLPDLAKNKRAIAIGRRHHRATRHALEAQQALILSALRKEV</sequence>
<dbReference type="EMBL" id="JACHIK010000001">
    <property type="protein sequence ID" value="MBB5040845.1"/>
    <property type="molecule type" value="Genomic_DNA"/>
</dbReference>
<comment type="caution">
    <text evidence="1">The sequence shown here is derived from an EMBL/GenBank/DDBJ whole genome shotgun (WGS) entry which is preliminary data.</text>
</comment>
<gene>
    <name evidence="1" type="ORF">HNQ66_000223</name>
</gene>
<evidence type="ECO:0000313" key="1">
    <source>
        <dbReference type="EMBL" id="MBB5040845.1"/>
    </source>
</evidence>
<evidence type="ECO:0000313" key="2">
    <source>
        <dbReference type="Proteomes" id="UP000535406"/>
    </source>
</evidence>
<name>A0A7W7YRK3_9HYPH</name>
<protein>
    <submittedName>
        <fullName evidence="1">Uncharacterized protein</fullName>
    </submittedName>
</protein>
<accession>A0A7W7YRK3</accession>